<accession>A0A841KYX0</accession>
<dbReference type="CDD" id="cd00118">
    <property type="entry name" value="LysM"/>
    <property type="match status" value="1"/>
</dbReference>
<name>A0A841KYX0_9FIRM</name>
<dbReference type="PROSITE" id="PS51782">
    <property type="entry name" value="LYSM"/>
    <property type="match status" value="1"/>
</dbReference>
<dbReference type="Pfam" id="PF01476">
    <property type="entry name" value="LysM"/>
    <property type="match status" value="1"/>
</dbReference>
<dbReference type="SMART" id="SM00257">
    <property type="entry name" value="LysM"/>
    <property type="match status" value="1"/>
</dbReference>
<dbReference type="SUPFAM" id="SSF54106">
    <property type="entry name" value="LysM domain"/>
    <property type="match status" value="1"/>
</dbReference>
<dbReference type="RefSeq" id="WP_184310643.1">
    <property type="nucleotide sequence ID" value="NZ_JACHEN010000012.1"/>
</dbReference>
<organism evidence="3 4">
    <name type="scientific">Anaerosolibacter carboniphilus</name>
    <dbReference type="NCBI Taxonomy" id="1417629"/>
    <lineage>
        <taxon>Bacteria</taxon>
        <taxon>Bacillati</taxon>
        <taxon>Bacillota</taxon>
        <taxon>Clostridia</taxon>
        <taxon>Peptostreptococcales</taxon>
        <taxon>Thermotaleaceae</taxon>
        <taxon>Anaerosolibacter</taxon>
    </lineage>
</organism>
<evidence type="ECO:0000313" key="3">
    <source>
        <dbReference type="EMBL" id="MBB6216102.1"/>
    </source>
</evidence>
<dbReference type="InterPro" id="IPR036779">
    <property type="entry name" value="LysM_dom_sf"/>
</dbReference>
<dbReference type="Proteomes" id="UP000579281">
    <property type="component" value="Unassembled WGS sequence"/>
</dbReference>
<dbReference type="EMBL" id="JACHEN010000012">
    <property type="protein sequence ID" value="MBB6216102.1"/>
    <property type="molecule type" value="Genomic_DNA"/>
</dbReference>
<evidence type="ECO:0000313" key="4">
    <source>
        <dbReference type="Proteomes" id="UP000579281"/>
    </source>
</evidence>
<protein>
    <submittedName>
        <fullName evidence="3">LysM repeat protein</fullName>
    </submittedName>
</protein>
<keyword evidence="4" id="KW-1185">Reference proteome</keyword>
<gene>
    <name evidence="3" type="ORF">HNQ80_002201</name>
</gene>
<reference evidence="3 4" key="1">
    <citation type="submission" date="2020-08" db="EMBL/GenBank/DDBJ databases">
        <title>Genomic Encyclopedia of Type Strains, Phase IV (KMG-IV): sequencing the most valuable type-strain genomes for metagenomic binning, comparative biology and taxonomic classification.</title>
        <authorList>
            <person name="Goeker M."/>
        </authorList>
    </citation>
    <scope>NUCLEOTIDE SEQUENCE [LARGE SCALE GENOMIC DNA]</scope>
    <source>
        <strain evidence="3 4">DSM 103526</strain>
    </source>
</reference>
<dbReference type="InterPro" id="IPR018392">
    <property type="entry name" value="LysM"/>
</dbReference>
<feature type="domain" description="LysM" evidence="2">
    <location>
        <begin position="63"/>
        <end position="108"/>
    </location>
</feature>
<evidence type="ECO:0000259" key="2">
    <source>
        <dbReference type="PROSITE" id="PS51782"/>
    </source>
</evidence>
<dbReference type="Gene3D" id="3.90.1010.20">
    <property type="match status" value="1"/>
</dbReference>
<dbReference type="AlphaFoldDB" id="A0A841KYX0"/>
<dbReference type="Gene3D" id="3.10.350.10">
    <property type="entry name" value="LysM domain"/>
    <property type="match status" value="1"/>
</dbReference>
<proteinExistence type="predicted"/>
<feature type="region of interest" description="Disordered" evidence="1">
    <location>
        <begin position="29"/>
        <end position="54"/>
    </location>
</feature>
<sequence length="345" mass="36581">MLSSSAVYSQQPSAVDTIAAASTWVEETPVKPAAPATTTKAAPKATPAATETKTTSAAVGEGQVYVVVSGDMLWKIAQKHNLTLEQLLALNPQLKNPNKIAVGQKIIVAAAAPSATASATTSAAVPSSVKVYQGLGHTTTFRNGPGTDSEGVPVYSFNVAMAQATFDAEGRILSVYIDGYEVSTPNYDGASMPHFSGWPDKEGYNVTDHDAEKVTGVSVNTKESAAAEVNGWQTKRQRGDSYHMNPANEWYKQMDFFQKFFVGKTVAELEAWFEKNTTAAGRPIKASTTNEAELAKLAKLTDAEKAALADVVSGATMSIRDAHGDFLGAVANAYENRVEVVIPVK</sequence>
<evidence type="ECO:0000256" key="1">
    <source>
        <dbReference type="SAM" id="MobiDB-lite"/>
    </source>
</evidence>
<comment type="caution">
    <text evidence="3">The sequence shown here is derived from an EMBL/GenBank/DDBJ whole genome shotgun (WGS) entry which is preliminary data.</text>
</comment>